<dbReference type="SMART" id="SM00829">
    <property type="entry name" value="PKS_ER"/>
    <property type="match status" value="1"/>
</dbReference>
<dbReference type="PANTHER" id="PTHR45348">
    <property type="entry name" value="HYPOTHETICAL OXIDOREDUCTASE (EUROFUNG)"/>
    <property type="match status" value="1"/>
</dbReference>
<sequence>MALNIRTTKAVVVVELKVAAVREVLFPVLRDDWVLVKVKAVAINPTDWKHIDLGAADIGCRIGVDYAGIVEEVGKNVTNFVKGDRITGWTHGQNRVNHECGAFAEYAVAKACVQRKIPDNLSFEEAASLGVAIMTAGQGIYKNLELRLPTEPTKEPFPLFIYGGSTATGMAAIQLAKLSGLTVITTCSPHNFDLVKSLGADAVFDYNSPTCGADIKELTKNRLTFAFDCTGDGARICAYAMSDTEPGTYGGIMPADYEFLKATNPKVHCQDFLRGYDTMGEDYYWIAEEAVSPDPAGMEFYKFFLGLTQPLLENGSVKPLPMDLNRHGSGLDGVLMGLDELKKGKVSGVKLVYTI</sequence>
<proteinExistence type="inferred from homology"/>
<evidence type="ECO:0000313" key="5">
    <source>
        <dbReference type="Proteomes" id="UP001215712"/>
    </source>
</evidence>
<evidence type="ECO:0000256" key="2">
    <source>
        <dbReference type="ARBA" id="ARBA00023002"/>
    </source>
</evidence>
<dbReference type="Proteomes" id="UP001215712">
    <property type="component" value="Unassembled WGS sequence"/>
</dbReference>
<dbReference type="InterPro" id="IPR036291">
    <property type="entry name" value="NAD(P)-bd_dom_sf"/>
</dbReference>
<comment type="caution">
    <text evidence="4">The sequence shown here is derived from an EMBL/GenBank/DDBJ whole genome shotgun (WGS) entry which is preliminary data.</text>
</comment>
<dbReference type="GO" id="GO:0016651">
    <property type="term" value="F:oxidoreductase activity, acting on NAD(P)H"/>
    <property type="evidence" value="ECO:0007669"/>
    <property type="project" value="InterPro"/>
</dbReference>
<dbReference type="Gene3D" id="3.90.180.10">
    <property type="entry name" value="Medium-chain alcohol dehydrogenases, catalytic domain"/>
    <property type="match status" value="1"/>
</dbReference>
<evidence type="ECO:0000259" key="3">
    <source>
        <dbReference type="SMART" id="SM00829"/>
    </source>
</evidence>
<dbReference type="InterPro" id="IPR013149">
    <property type="entry name" value="ADH-like_C"/>
</dbReference>
<organism evidence="4 5">
    <name type="scientific">Penicillium malachiteum</name>
    <dbReference type="NCBI Taxonomy" id="1324776"/>
    <lineage>
        <taxon>Eukaryota</taxon>
        <taxon>Fungi</taxon>
        <taxon>Dikarya</taxon>
        <taxon>Ascomycota</taxon>
        <taxon>Pezizomycotina</taxon>
        <taxon>Eurotiomycetes</taxon>
        <taxon>Eurotiomycetidae</taxon>
        <taxon>Eurotiales</taxon>
        <taxon>Aspergillaceae</taxon>
        <taxon>Penicillium</taxon>
    </lineage>
</organism>
<protein>
    <submittedName>
        <fullName evidence="4">Alcohol dehydrogenase</fullName>
    </submittedName>
</protein>
<dbReference type="SUPFAM" id="SSF51735">
    <property type="entry name" value="NAD(P)-binding Rossmann-fold domains"/>
    <property type="match status" value="1"/>
</dbReference>
<dbReference type="InterPro" id="IPR047122">
    <property type="entry name" value="Trans-enoyl_RdTase-like"/>
</dbReference>
<evidence type="ECO:0000313" key="4">
    <source>
        <dbReference type="EMBL" id="KAJ5719853.1"/>
    </source>
</evidence>
<keyword evidence="5" id="KW-1185">Reference proteome</keyword>
<dbReference type="InterPro" id="IPR013154">
    <property type="entry name" value="ADH-like_N"/>
</dbReference>
<dbReference type="Gene3D" id="3.40.50.720">
    <property type="entry name" value="NAD(P)-binding Rossmann-like Domain"/>
    <property type="match status" value="1"/>
</dbReference>
<dbReference type="SUPFAM" id="SSF50129">
    <property type="entry name" value="GroES-like"/>
    <property type="match status" value="1"/>
</dbReference>
<gene>
    <name evidence="4" type="ORF">N7493_006731</name>
</gene>
<dbReference type="InterPro" id="IPR020843">
    <property type="entry name" value="ER"/>
</dbReference>
<accession>A0AAD6HJB9</accession>
<reference evidence="4" key="2">
    <citation type="submission" date="2023-01" db="EMBL/GenBank/DDBJ databases">
        <authorList>
            <person name="Petersen C."/>
        </authorList>
    </citation>
    <scope>NUCLEOTIDE SEQUENCE</scope>
    <source>
        <strain evidence="4">IBT 17514</strain>
    </source>
</reference>
<reference evidence="4" key="1">
    <citation type="journal article" date="2023" name="IMA Fungus">
        <title>Comparative genomic study of the Penicillium genus elucidates a diverse pangenome and 15 lateral gene transfer events.</title>
        <authorList>
            <person name="Petersen C."/>
            <person name="Sorensen T."/>
            <person name="Nielsen M.R."/>
            <person name="Sondergaard T.E."/>
            <person name="Sorensen J.L."/>
            <person name="Fitzpatrick D.A."/>
            <person name="Frisvad J.C."/>
            <person name="Nielsen K.L."/>
        </authorList>
    </citation>
    <scope>NUCLEOTIDE SEQUENCE</scope>
    <source>
        <strain evidence="4">IBT 17514</strain>
    </source>
</reference>
<keyword evidence="2" id="KW-0560">Oxidoreductase</keyword>
<comment type="similarity">
    <text evidence="1">Belongs to the zinc-containing alcohol dehydrogenase family.</text>
</comment>
<dbReference type="Pfam" id="PF08240">
    <property type="entry name" value="ADH_N"/>
    <property type="match status" value="1"/>
</dbReference>
<dbReference type="InterPro" id="IPR011032">
    <property type="entry name" value="GroES-like_sf"/>
</dbReference>
<dbReference type="PANTHER" id="PTHR45348:SF2">
    <property type="entry name" value="ZINC-TYPE ALCOHOL DEHYDROGENASE-LIKE PROTEIN C2E1P3.01"/>
    <property type="match status" value="1"/>
</dbReference>
<name>A0AAD6HJB9_9EURO</name>
<feature type="domain" description="Enoyl reductase (ER)" evidence="3">
    <location>
        <begin position="16"/>
        <end position="352"/>
    </location>
</feature>
<dbReference type="Pfam" id="PF00107">
    <property type="entry name" value="ADH_zinc_N"/>
    <property type="match status" value="1"/>
</dbReference>
<dbReference type="EMBL" id="JAQJAN010000009">
    <property type="protein sequence ID" value="KAJ5719853.1"/>
    <property type="molecule type" value="Genomic_DNA"/>
</dbReference>
<evidence type="ECO:0000256" key="1">
    <source>
        <dbReference type="ARBA" id="ARBA00008072"/>
    </source>
</evidence>
<dbReference type="AlphaFoldDB" id="A0AAD6HJB9"/>
<dbReference type="CDD" id="cd08249">
    <property type="entry name" value="enoyl_reductase_like"/>
    <property type="match status" value="1"/>
</dbReference>